<dbReference type="PANTHER" id="PTHR35145">
    <property type="entry name" value="CYTOPLASMIC PROTEIN-RELATED"/>
    <property type="match status" value="1"/>
</dbReference>
<dbReference type="InterPro" id="IPR038056">
    <property type="entry name" value="YjbR-like_sf"/>
</dbReference>
<keyword evidence="2" id="KW-1185">Reference proteome</keyword>
<dbReference type="PANTHER" id="PTHR35145:SF1">
    <property type="entry name" value="CYTOPLASMIC PROTEIN"/>
    <property type="match status" value="1"/>
</dbReference>
<protein>
    <submittedName>
        <fullName evidence="1">MmcQ/YjbR family DNA-binding protein</fullName>
    </submittedName>
</protein>
<proteinExistence type="predicted"/>
<sequence>MDRAAFDAFCASLPATFMVVQWGDAHVWKVGNADANKVFALSSNWGDEVAADGHKIVFKCSDMGFRILTEEDGVIPAPYMGRHKYVQVAKAGALSEDELRDYISAAHEIMAAKLTKAQREAAGLD</sequence>
<accession>A0ABW3FHB0</accession>
<organism evidence="1 2">
    <name type="scientific">Pseudahrensia aquimaris</name>
    <dbReference type="NCBI Taxonomy" id="744461"/>
    <lineage>
        <taxon>Bacteria</taxon>
        <taxon>Pseudomonadati</taxon>
        <taxon>Pseudomonadota</taxon>
        <taxon>Alphaproteobacteria</taxon>
        <taxon>Hyphomicrobiales</taxon>
        <taxon>Ahrensiaceae</taxon>
        <taxon>Pseudahrensia</taxon>
    </lineage>
</organism>
<dbReference type="SUPFAM" id="SSF142906">
    <property type="entry name" value="YjbR-like"/>
    <property type="match status" value="1"/>
</dbReference>
<gene>
    <name evidence="1" type="ORF">ACFQ14_12940</name>
</gene>
<dbReference type="EMBL" id="JBHTJV010000012">
    <property type="protein sequence ID" value="MFD0917314.1"/>
    <property type="molecule type" value="Genomic_DNA"/>
</dbReference>
<dbReference type="InterPro" id="IPR007351">
    <property type="entry name" value="YjbR"/>
</dbReference>
<evidence type="ECO:0000313" key="1">
    <source>
        <dbReference type="EMBL" id="MFD0917314.1"/>
    </source>
</evidence>
<comment type="caution">
    <text evidence="1">The sequence shown here is derived from an EMBL/GenBank/DDBJ whole genome shotgun (WGS) entry which is preliminary data.</text>
</comment>
<dbReference type="Proteomes" id="UP001597101">
    <property type="component" value="Unassembled WGS sequence"/>
</dbReference>
<dbReference type="GO" id="GO:0003677">
    <property type="term" value="F:DNA binding"/>
    <property type="evidence" value="ECO:0007669"/>
    <property type="project" value="UniProtKB-KW"/>
</dbReference>
<keyword evidence="1" id="KW-0238">DNA-binding</keyword>
<evidence type="ECO:0000313" key="2">
    <source>
        <dbReference type="Proteomes" id="UP001597101"/>
    </source>
</evidence>
<dbReference type="Pfam" id="PF04237">
    <property type="entry name" value="YjbR"/>
    <property type="match status" value="1"/>
</dbReference>
<dbReference type="RefSeq" id="WP_377213177.1">
    <property type="nucleotide sequence ID" value="NZ_JBHTJV010000012.1"/>
</dbReference>
<reference evidence="2" key="1">
    <citation type="journal article" date="2019" name="Int. J. Syst. Evol. Microbiol.">
        <title>The Global Catalogue of Microorganisms (GCM) 10K type strain sequencing project: providing services to taxonomists for standard genome sequencing and annotation.</title>
        <authorList>
            <consortium name="The Broad Institute Genomics Platform"/>
            <consortium name="The Broad Institute Genome Sequencing Center for Infectious Disease"/>
            <person name="Wu L."/>
            <person name="Ma J."/>
        </authorList>
    </citation>
    <scope>NUCLEOTIDE SEQUENCE [LARGE SCALE GENOMIC DNA]</scope>
    <source>
        <strain evidence="2">CCUG 60023</strain>
    </source>
</reference>
<dbReference type="InterPro" id="IPR058532">
    <property type="entry name" value="YjbR/MT2646/Rv2570-like"/>
</dbReference>
<dbReference type="Gene3D" id="3.90.1150.30">
    <property type="match status" value="1"/>
</dbReference>
<name>A0ABW3FHB0_9HYPH</name>